<dbReference type="KEGG" id="dosa:Os12g0186700"/>
<feature type="compositionally biased region" description="Polar residues" evidence="1">
    <location>
        <begin position="1"/>
        <end position="27"/>
    </location>
</feature>
<feature type="region of interest" description="Disordered" evidence="1">
    <location>
        <begin position="55"/>
        <end position="112"/>
    </location>
</feature>
<reference evidence="2 3" key="1">
    <citation type="journal article" date="2005" name="Nature">
        <title>The map-based sequence of the rice genome.</title>
        <authorList>
            <consortium name="International rice genome sequencing project (IRGSP)"/>
            <person name="Matsumoto T."/>
            <person name="Wu J."/>
            <person name="Kanamori H."/>
            <person name="Katayose Y."/>
            <person name="Fujisawa M."/>
            <person name="Namiki N."/>
            <person name="Mizuno H."/>
            <person name="Yamamoto K."/>
            <person name="Antonio B.A."/>
            <person name="Baba T."/>
            <person name="Sakata K."/>
            <person name="Nagamura Y."/>
            <person name="Aoki H."/>
            <person name="Arikawa K."/>
            <person name="Arita K."/>
            <person name="Bito T."/>
            <person name="Chiden Y."/>
            <person name="Fujitsuka N."/>
            <person name="Fukunaka R."/>
            <person name="Hamada M."/>
            <person name="Harada C."/>
            <person name="Hayashi A."/>
            <person name="Hijishita S."/>
            <person name="Honda M."/>
            <person name="Hosokawa S."/>
            <person name="Ichikawa Y."/>
            <person name="Idonuma A."/>
            <person name="Iijima M."/>
            <person name="Ikeda M."/>
            <person name="Ikeno M."/>
            <person name="Ito K."/>
            <person name="Ito S."/>
            <person name="Ito T."/>
            <person name="Ito Y."/>
            <person name="Ito Y."/>
            <person name="Iwabuchi A."/>
            <person name="Kamiya K."/>
            <person name="Karasawa W."/>
            <person name="Kurita K."/>
            <person name="Katagiri S."/>
            <person name="Kikuta A."/>
            <person name="Kobayashi H."/>
            <person name="Kobayashi N."/>
            <person name="Machita K."/>
            <person name="Maehara T."/>
            <person name="Masukawa M."/>
            <person name="Mizubayashi T."/>
            <person name="Mukai Y."/>
            <person name="Nagasaki H."/>
            <person name="Nagata Y."/>
            <person name="Naito S."/>
            <person name="Nakashima M."/>
            <person name="Nakama Y."/>
            <person name="Nakamichi Y."/>
            <person name="Nakamura M."/>
            <person name="Meguro A."/>
            <person name="Negishi M."/>
            <person name="Ohta I."/>
            <person name="Ohta T."/>
            <person name="Okamoto M."/>
            <person name="Ono N."/>
            <person name="Saji S."/>
            <person name="Sakaguchi M."/>
            <person name="Sakai K."/>
            <person name="Shibata M."/>
            <person name="Shimokawa T."/>
            <person name="Song J."/>
            <person name="Takazaki Y."/>
            <person name="Terasawa K."/>
            <person name="Tsugane M."/>
            <person name="Tsuji K."/>
            <person name="Ueda S."/>
            <person name="Waki K."/>
            <person name="Yamagata H."/>
            <person name="Yamamoto M."/>
            <person name="Yamamoto S."/>
            <person name="Yamane H."/>
            <person name="Yoshiki S."/>
            <person name="Yoshihara R."/>
            <person name="Yukawa K."/>
            <person name="Zhong H."/>
            <person name="Yano M."/>
            <person name="Yuan Q."/>
            <person name="Ouyang S."/>
            <person name="Liu J."/>
            <person name="Jones K.M."/>
            <person name="Gansberger K."/>
            <person name="Moffat K."/>
            <person name="Hill J."/>
            <person name="Bera J."/>
            <person name="Fadrosh D."/>
            <person name="Jin S."/>
            <person name="Johri S."/>
            <person name="Kim M."/>
            <person name="Overton L."/>
            <person name="Reardon M."/>
            <person name="Tsitrin T."/>
            <person name="Vuong H."/>
            <person name="Weaver B."/>
            <person name="Ciecko A."/>
            <person name="Tallon L."/>
            <person name="Jackson J."/>
            <person name="Pai G."/>
            <person name="Aken S.V."/>
            <person name="Utterback T."/>
            <person name="Reidmuller S."/>
            <person name="Feldblyum T."/>
            <person name="Hsiao J."/>
            <person name="Zismann V."/>
            <person name="Iobst S."/>
            <person name="de Vazeille A.R."/>
            <person name="Buell C.R."/>
            <person name="Ying K."/>
            <person name="Li Y."/>
            <person name="Lu T."/>
            <person name="Huang Y."/>
            <person name="Zhao Q."/>
            <person name="Feng Q."/>
            <person name="Zhang L."/>
            <person name="Zhu J."/>
            <person name="Weng Q."/>
            <person name="Mu J."/>
            <person name="Lu Y."/>
            <person name="Fan D."/>
            <person name="Liu Y."/>
            <person name="Guan J."/>
            <person name="Zhang Y."/>
            <person name="Yu S."/>
            <person name="Liu X."/>
            <person name="Zhang Y."/>
            <person name="Hong G."/>
            <person name="Han B."/>
            <person name="Choisne N."/>
            <person name="Demange N."/>
            <person name="Orjeda G."/>
            <person name="Samain S."/>
            <person name="Cattolico L."/>
            <person name="Pelletier E."/>
            <person name="Couloux A."/>
            <person name="Segurens B."/>
            <person name="Wincker P."/>
            <person name="D'Hont A."/>
            <person name="Scarpelli C."/>
            <person name="Weissenbach J."/>
            <person name="Salanoubat M."/>
            <person name="Quetier F."/>
            <person name="Yu Y."/>
            <person name="Kim H.R."/>
            <person name="Rambo T."/>
            <person name="Currie J."/>
            <person name="Collura K."/>
            <person name="Luo M."/>
            <person name="Yang T."/>
            <person name="Ammiraju J.S.S."/>
            <person name="Engler F."/>
            <person name="Soderlund C."/>
            <person name="Wing R.A."/>
            <person name="Palmer L.E."/>
            <person name="de la Bastide M."/>
            <person name="Spiegel L."/>
            <person name="Nascimento L."/>
            <person name="Zutavern T."/>
            <person name="O'Shaughnessy A."/>
            <person name="Dike S."/>
            <person name="Dedhia N."/>
            <person name="Preston R."/>
            <person name="Balija V."/>
            <person name="McCombie W.R."/>
            <person name="Chow T."/>
            <person name="Chen H."/>
            <person name="Chung M."/>
            <person name="Chen C."/>
            <person name="Shaw J."/>
            <person name="Wu H."/>
            <person name="Hsiao K."/>
            <person name="Chao Y."/>
            <person name="Chu M."/>
            <person name="Cheng C."/>
            <person name="Hour A."/>
            <person name="Lee P."/>
            <person name="Lin S."/>
            <person name="Lin Y."/>
            <person name="Liou J."/>
            <person name="Liu S."/>
            <person name="Hsing Y."/>
            <person name="Raghuvanshi S."/>
            <person name="Mohanty A."/>
            <person name="Bharti A.K."/>
            <person name="Gaur A."/>
            <person name="Gupta V."/>
            <person name="Kumar D."/>
            <person name="Ravi V."/>
            <person name="Vij S."/>
            <person name="Kapur A."/>
            <person name="Khurana P."/>
            <person name="Khurana P."/>
            <person name="Khurana J.P."/>
            <person name="Tyagi A.K."/>
            <person name="Gaikwad K."/>
            <person name="Singh A."/>
            <person name="Dalal V."/>
            <person name="Srivastava S."/>
            <person name="Dixit A."/>
            <person name="Pal A.K."/>
            <person name="Ghazi I.A."/>
            <person name="Yadav M."/>
            <person name="Pandit A."/>
            <person name="Bhargava A."/>
            <person name="Sureshbabu K."/>
            <person name="Batra K."/>
            <person name="Sharma T.R."/>
            <person name="Mohapatra T."/>
            <person name="Singh N.K."/>
            <person name="Messing J."/>
            <person name="Nelson A.B."/>
            <person name="Fuks G."/>
            <person name="Kavchok S."/>
            <person name="Keizer G."/>
            <person name="Linton E."/>
            <person name="Llaca V."/>
            <person name="Song R."/>
            <person name="Tanyolac B."/>
            <person name="Young S."/>
            <person name="Ho-Il K."/>
            <person name="Hahn J.H."/>
            <person name="Sangsakoo G."/>
            <person name="Vanavichit A."/>
            <person name="de Mattos Luiz.A.T."/>
            <person name="Zimmer P.D."/>
            <person name="Malone G."/>
            <person name="Dellagostin O."/>
            <person name="de Oliveira A.C."/>
            <person name="Bevan M."/>
            <person name="Bancroft I."/>
            <person name="Minx P."/>
            <person name="Cordum H."/>
            <person name="Wilson R."/>
            <person name="Cheng Z."/>
            <person name="Jin W."/>
            <person name="Jiang J."/>
            <person name="Leong S.A."/>
            <person name="Iwama H."/>
            <person name="Gojobori T."/>
            <person name="Itoh T."/>
            <person name="Niimura Y."/>
            <person name="Fujii Y."/>
            <person name="Habara T."/>
            <person name="Sakai H."/>
            <person name="Sato Y."/>
            <person name="Wilson G."/>
            <person name="Kumar K."/>
            <person name="McCouch S."/>
            <person name="Juretic N."/>
            <person name="Hoen D."/>
            <person name="Wright S."/>
            <person name="Bruskiewich R."/>
            <person name="Bureau T."/>
            <person name="Miyao A."/>
            <person name="Hirochika H."/>
            <person name="Nishikawa T."/>
            <person name="Kadowaki K."/>
            <person name="Sugiura M."/>
            <person name="Burr B."/>
            <person name="Sasaki T."/>
        </authorList>
    </citation>
    <scope>NUCLEOTIDE SEQUENCE [LARGE SCALE GENOMIC DNA]</scope>
    <source>
        <strain evidence="3">cv. Nipponbare</strain>
    </source>
</reference>
<name>Q0IPL8_ORYSJ</name>
<sequence>MPRTANANPWSGSPQDRRSPQVSSENARTLREGTRDAAANDDLGCRLAHVLWHSGSLDDTPASGHRRCAGQSLRAVRKPHSTTRYNQPPTPRDLRGELRAPCKPSPSTCNSS</sequence>
<dbReference type="EMBL" id="AP008218">
    <property type="protein sequence ID" value="BAF29347.1"/>
    <property type="molecule type" value="Genomic_DNA"/>
</dbReference>
<dbReference type="AlphaFoldDB" id="Q0IPL8"/>
<organism evidence="2 3">
    <name type="scientific">Oryza sativa subsp. japonica</name>
    <name type="common">Rice</name>
    <dbReference type="NCBI Taxonomy" id="39947"/>
    <lineage>
        <taxon>Eukaryota</taxon>
        <taxon>Viridiplantae</taxon>
        <taxon>Streptophyta</taxon>
        <taxon>Embryophyta</taxon>
        <taxon>Tracheophyta</taxon>
        <taxon>Spermatophyta</taxon>
        <taxon>Magnoliopsida</taxon>
        <taxon>Liliopsida</taxon>
        <taxon>Poales</taxon>
        <taxon>Poaceae</taxon>
        <taxon>BOP clade</taxon>
        <taxon>Oryzoideae</taxon>
        <taxon>Oryzeae</taxon>
        <taxon>Oryzinae</taxon>
        <taxon>Oryza</taxon>
        <taxon>Oryza sativa</taxon>
    </lineage>
</organism>
<reference evidence="3" key="2">
    <citation type="journal article" date="2008" name="Nucleic Acids Res.">
        <title>The rice annotation project database (RAP-DB): 2008 update.</title>
        <authorList>
            <consortium name="The rice annotation project (RAP)"/>
        </authorList>
    </citation>
    <scope>GENOME REANNOTATION</scope>
    <source>
        <strain evidence="3">cv. Nipponbare</strain>
    </source>
</reference>
<evidence type="ECO:0000313" key="2">
    <source>
        <dbReference type="EMBL" id="BAF29347.1"/>
    </source>
</evidence>
<proteinExistence type="predicted"/>
<dbReference type="Proteomes" id="UP000000763">
    <property type="component" value="Chromosome 12"/>
</dbReference>
<protein>
    <submittedName>
        <fullName evidence="2">Os12g0186700 protein</fullName>
    </submittedName>
</protein>
<feature type="region of interest" description="Disordered" evidence="1">
    <location>
        <begin position="1"/>
        <end position="40"/>
    </location>
</feature>
<accession>Q0IPL8</accession>
<evidence type="ECO:0000256" key="1">
    <source>
        <dbReference type="SAM" id="MobiDB-lite"/>
    </source>
</evidence>
<gene>
    <name evidence="2" type="ordered locus">Os12g0186700</name>
</gene>
<evidence type="ECO:0000313" key="3">
    <source>
        <dbReference type="Proteomes" id="UP000000763"/>
    </source>
</evidence>